<dbReference type="Proteomes" id="UP000287033">
    <property type="component" value="Unassembled WGS sequence"/>
</dbReference>
<name>A0A401U2H9_CHIPU</name>
<proteinExistence type="predicted"/>
<sequence>MLRMVATDKRRARTRPIKSPVSSVMPALSMA</sequence>
<gene>
    <name evidence="2" type="ORF">chiPu_0033127</name>
</gene>
<dbReference type="AlphaFoldDB" id="A0A401U2H9"/>
<organism evidence="2 3">
    <name type="scientific">Chiloscyllium punctatum</name>
    <name type="common">Brownbanded bambooshark</name>
    <name type="synonym">Hemiscyllium punctatum</name>
    <dbReference type="NCBI Taxonomy" id="137246"/>
    <lineage>
        <taxon>Eukaryota</taxon>
        <taxon>Metazoa</taxon>
        <taxon>Chordata</taxon>
        <taxon>Craniata</taxon>
        <taxon>Vertebrata</taxon>
        <taxon>Chondrichthyes</taxon>
        <taxon>Elasmobranchii</taxon>
        <taxon>Galeomorphii</taxon>
        <taxon>Galeoidea</taxon>
        <taxon>Orectolobiformes</taxon>
        <taxon>Hemiscylliidae</taxon>
        <taxon>Chiloscyllium</taxon>
    </lineage>
</organism>
<reference evidence="2 3" key="1">
    <citation type="journal article" date="2018" name="Nat. Ecol. Evol.">
        <title>Shark genomes provide insights into elasmobranch evolution and the origin of vertebrates.</title>
        <authorList>
            <person name="Hara Y"/>
            <person name="Yamaguchi K"/>
            <person name="Onimaru K"/>
            <person name="Kadota M"/>
            <person name="Koyanagi M"/>
            <person name="Keeley SD"/>
            <person name="Tatsumi K"/>
            <person name="Tanaka K"/>
            <person name="Motone F"/>
            <person name="Kageyama Y"/>
            <person name="Nozu R"/>
            <person name="Adachi N"/>
            <person name="Nishimura O"/>
            <person name="Nakagawa R"/>
            <person name="Tanegashima C"/>
            <person name="Kiyatake I"/>
            <person name="Matsumoto R"/>
            <person name="Murakumo K"/>
            <person name="Nishida K"/>
            <person name="Terakita A"/>
            <person name="Kuratani S"/>
            <person name="Sato K"/>
            <person name="Hyodo S Kuraku.S."/>
        </authorList>
    </citation>
    <scope>NUCLEOTIDE SEQUENCE [LARGE SCALE GENOMIC DNA]</scope>
</reference>
<feature type="non-terminal residue" evidence="2">
    <location>
        <position position="31"/>
    </location>
</feature>
<feature type="region of interest" description="Disordered" evidence="1">
    <location>
        <begin position="1"/>
        <end position="31"/>
    </location>
</feature>
<keyword evidence="3" id="KW-1185">Reference proteome</keyword>
<evidence type="ECO:0000256" key="1">
    <source>
        <dbReference type="SAM" id="MobiDB-lite"/>
    </source>
</evidence>
<accession>A0A401U2H9</accession>
<evidence type="ECO:0000313" key="2">
    <source>
        <dbReference type="EMBL" id="GCC49080.1"/>
    </source>
</evidence>
<protein>
    <submittedName>
        <fullName evidence="2">Uncharacterized protein</fullName>
    </submittedName>
</protein>
<dbReference type="EMBL" id="BEZZ01254909">
    <property type="protein sequence ID" value="GCC49080.1"/>
    <property type="molecule type" value="Genomic_DNA"/>
</dbReference>
<comment type="caution">
    <text evidence="2">The sequence shown here is derived from an EMBL/GenBank/DDBJ whole genome shotgun (WGS) entry which is preliminary data.</text>
</comment>
<evidence type="ECO:0000313" key="3">
    <source>
        <dbReference type="Proteomes" id="UP000287033"/>
    </source>
</evidence>